<evidence type="ECO:0000256" key="1">
    <source>
        <dbReference type="SAM" id="MobiDB-lite"/>
    </source>
</evidence>
<keyword evidence="3" id="KW-1185">Reference proteome</keyword>
<sequence length="205" mass="21798">MLFCSYVSYSSRKHVYHENCIVPWLQLHGTCPICRKSLSPENADVTNSLRSAASAFIRSSSEDSGATSSGANNGISSQTNTSSSQPDLQLPEHDNILNLNSIPLTFSRIFAQPGMSAIITAPRATPLMHTPTAGLVMENPNDFIRNNLRVDGGGGGGGGGTNDRNTAAGGSSSNSSSNADNNRRNNSSQNDIHVYEDGNVDFDFD</sequence>
<feature type="region of interest" description="Disordered" evidence="1">
    <location>
        <begin position="146"/>
        <end position="205"/>
    </location>
</feature>
<name>A0A7R8V7F2_HERIL</name>
<dbReference type="SUPFAM" id="SSF57850">
    <property type="entry name" value="RING/U-box"/>
    <property type="match status" value="1"/>
</dbReference>
<dbReference type="Gene3D" id="3.30.40.10">
    <property type="entry name" value="Zinc/RING finger domain, C3HC4 (zinc finger)"/>
    <property type="match status" value="1"/>
</dbReference>
<dbReference type="Proteomes" id="UP000594454">
    <property type="component" value="Chromosome 6"/>
</dbReference>
<dbReference type="InterPro" id="IPR013083">
    <property type="entry name" value="Znf_RING/FYVE/PHD"/>
</dbReference>
<feature type="compositionally biased region" description="Low complexity" evidence="1">
    <location>
        <begin position="164"/>
        <end position="190"/>
    </location>
</feature>
<protein>
    <recommendedName>
        <fullName evidence="4">RING-type domain-containing protein</fullName>
    </recommendedName>
</protein>
<evidence type="ECO:0000313" key="2">
    <source>
        <dbReference type="EMBL" id="CAD7092920.1"/>
    </source>
</evidence>
<evidence type="ECO:0008006" key="4">
    <source>
        <dbReference type="Google" id="ProtNLM"/>
    </source>
</evidence>
<proteinExistence type="predicted"/>
<feature type="compositionally biased region" description="Polar residues" evidence="1">
    <location>
        <begin position="72"/>
        <end position="87"/>
    </location>
</feature>
<reference evidence="2 3" key="1">
    <citation type="submission" date="2020-11" db="EMBL/GenBank/DDBJ databases">
        <authorList>
            <person name="Wallbank WR R."/>
            <person name="Pardo Diaz C."/>
            <person name="Kozak K."/>
            <person name="Martin S."/>
            <person name="Jiggins C."/>
            <person name="Moest M."/>
            <person name="Warren A I."/>
            <person name="Generalovic N T."/>
            <person name="Byers J.R.P. K."/>
            <person name="Montejo-Kovacevich G."/>
            <person name="Yen C E."/>
        </authorList>
    </citation>
    <scope>NUCLEOTIDE SEQUENCE [LARGE SCALE GENOMIC DNA]</scope>
</reference>
<dbReference type="AlphaFoldDB" id="A0A7R8V7F2"/>
<gene>
    <name evidence="2" type="ORF">HERILL_LOCUS15246</name>
</gene>
<dbReference type="InParanoid" id="A0A7R8V7F2"/>
<dbReference type="EMBL" id="LR899014">
    <property type="protein sequence ID" value="CAD7092920.1"/>
    <property type="molecule type" value="Genomic_DNA"/>
</dbReference>
<feature type="region of interest" description="Disordered" evidence="1">
    <location>
        <begin position="60"/>
        <end position="91"/>
    </location>
</feature>
<dbReference type="OrthoDB" id="8062037at2759"/>
<accession>A0A7R8V7F2</accession>
<organism evidence="2 3">
    <name type="scientific">Hermetia illucens</name>
    <name type="common">Black soldier fly</name>
    <dbReference type="NCBI Taxonomy" id="343691"/>
    <lineage>
        <taxon>Eukaryota</taxon>
        <taxon>Metazoa</taxon>
        <taxon>Ecdysozoa</taxon>
        <taxon>Arthropoda</taxon>
        <taxon>Hexapoda</taxon>
        <taxon>Insecta</taxon>
        <taxon>Pterygota</taxon>
        <taxon>Neoptera</taxon>
        <taxon>Endopterygota</taxon>
        <taxon>Diptera</taxon>
        <taxon>Brachycera</taxon>
        <taxon>Stratiomyomorpha</taxon>
        <taxon>Stratiomyidae</taxon>
        <taxon>Hermetiinae</taxon>
        <taxon>Hermetia</taxon>
    </lineage>
</organism>
<evidence type="ECO:0000313" key="3">
    <source>
        <dbReference type="Proteomes" id="UP000594454"/>
    </source>
</evidence>
<feature type="compositionally biased region" description="Low complexity" evidence="1">
    <location>
        <begin position="60"/>
        <end position="71"/>
    </location>
</feature>
<feature type="compositionally biased region" description="Gly residues" evidence="1">
    <location>
        <begin position="151"/>
        <end position="161"/>
    </location>
</feature>